<feature type="compositionally biased region" description="Polar residues" evidence="1">
    <location>
        <begin position="9"/>
        <end position="22"/>
    </location>
</feature>
<gene>
    <name evidence="2" type="ORF">TCAP_05210</name>
</gene>
<name>A0A2K3QBH0_9HYPO</name>
<feature type="compositionally biased region" description="Basic and acidic residues" evidence="1">
    <location>
        <begin position="68"/>
        <end position="89"/>
    </location>
</feature>
<dbReference type="Proteomes" id="UP000236621">
    <property type="component" value="Unassembled WGS sequence"/>
</dbReference>
<organism evidence="2 3">
    <name type="scientific">Tolypocladium capitatum</name>
    <dbReference type="NCBI Taxonomy" id="45235"/>
    <lineage>
        <taxon>Eukaryota</taxon>
        <taxon>Fungi</taxon>
        <taxon>Dikarya</taxon>
        <taxon>Ascomycota</taxon>
        <taxon>Pezizomycotina</taxon>
        <taxon>Sordariomycetes</taxon>
        <taxon>Hypocreomycetidae</taxon>
        <taxon>Hypocreales</taxon>
        <taxon>Ophiocordycipitaceae</taxon>
        <taxon>Tolypocladium</taxon>
    </lineage>
</organism>
<feature type="region of interest" description="Disordered" evidence="1">
    <location>
        <begin position="65"/>
        <end position="89"/>
    </location>
</feature>
<dbReference type="EMBL" id="NRSZ01000835">
    <property type="protein sequence ID" value="PNY24843.1"/>
    <property type="molecule type" value="Genomic_DNA"/>
</dbReference>
<comment type="caution">
    <text evidence="2">The sequence shown here is derived from an EMBL/GenBank/DDBJ whole genome shotgun (WGS) entry which is preliminary data.</text>
</comment>
<dbReference type="Pfam" id="PF11034">
    <property type="entry name" value="Grg1"/>
    <property type="match status" value="2"/>
</dbReference>
<dbReference type="PANTHER" id="PTHR38789:SF1">
    <property type="entry name" value="GLUCOSE-REPRESSIBLE GENE PROTEIN-RELATED"/>
    <property type="match status" value="1"/>
</dbReference>
<dbReference type="OrthoDB" id="10039103at2759"/>
<accession>A0A2K3QBH0</accession>
<keyword evidence="3" id="KW-1185">Reference proteome</keyword>
<sequence length="89" mass="9526">MDSLKQGANYVSENVQKATQGASKEANKEVAKDSNAPVGTRYVFLRLHWPGVMGVLTLPDSASAAKDALGDKASETKHDAKAEAHKQQM</sequence>
<evidence type="ECO:0000313" key="2">
    <source>
        <dbReference type="EMBL" id="PNY24843.1"/>
    </source>
</evidence>
<evidence type="ECO:0000256" key="1">
    <source>
        <dbReference type="SAM" id="MobiDB-lite"/>
    </source>
</evidence>
<dbReference type="InterPro" id="IPR020100">
    <property type="entry name" value="Glc-repressible_Grg1"/>
</dbReference>
<dbReference type="AlphaFoldDB" id="A0A2K3QBH0"/>
<evidence type="ECO:0000313" key="3">
    <source>
        <dbReference type="Proteomes" id="UP000236621"/>
    </source>
</evidence>
<reference evidence="2 3" key="1">
    <citation type="submission" date="2017-08" db="EMBL/GenBank/DDBJ databases">
        <title>Harnessing the power of phylogenomics to disentangle the directionality and signatures of interkingdom host jumping in the parasitic fungal genus Tolypocladium.</title>
        <authorList>
            <person name="Quandt C.A."/>
            <person name="Patterson W."/>
            <person name="Spatafora J.W."/>
        </authorList>
    </citation>
    <scope>NUCLEOTIDE SEQUENCE [LARGE SCALE GENOMIC DNA]</scope>
    <source>
        <strain evidence="2 3">CBS 113982</strain>
    </source>
</reference>
<feature type="region of interest" description="Disordered" evidence="1">
    <location>
        <begin position="1"/>
        <end position="33"/>
    </location>
</feature>
<dbReference type="PANTHER" id="PTHR38789">
    <property type="entry name" value="REPRESSIBLE PROTEIN GRG1, PUTATIVE (AFU_ORTHOLOGUE AFUA_5G14210)-RELATED"/>
    <property type="match status" value="1"/>
</dbReference>
<protein>
    <submittedName>
        <fullName evidence="2">Glucose-repressible protein</fullName>
    </submittedName>
</protein>
<proteinExistence type="predicted"/>